<evidence type="ECO:0000313" key="3">
    <source>
        <dbReference type="EMBL" id="EIJ40026.1"/>
    </source>
</evidence>
<accession>I3C8T3</accession>
<proteinExistence type="predicted"/>
<dbReference type="HOGENOM" id="CLU_108869_0_0_10"/>
<feature type="domain" description="DUF2147" evidence="2">
    <location>
        <begin position="27"/>
        <end position="142"/>
    </location>
</feature>
<dbReference type="eggNOG" id="COG4731">
    <property type="taxonomic scope" value="Bacteria"/>
</dbReference>
<dbReference type="InterPro" id="IPR019223">
    <property type="entry name" value="DUF2147"/>
</dbReference>
<dbReference type="Proteomes" id="UP000004690">
    <property type="component" value="Unassembled WGS sequence"/>
</dbReference>
<evidence type="ECO:0000259" key="2">
    <source>
        <dbReference type="Pfam" id="PF09917"/>
    </source>
</evidence>
<protein>
    <recommendedName>
        <fullName evidence="2">DUF2147 domain-containing protein</fullName>
    </recommendedName>
</protein>
<evidence type="ECO:0000313" key="4">
    <source>
        <dbReference type="Proteomes" id="UP000004690"/>
    </source>
</evidence>
<feature type="chain" id="PRO_5003668961" description="DUF2147 domain-containing protein" evidence="1">
    <location>
        <begin position="23"/>
        <end position="144"/>
    </location>
</feature>
<reference evidence="3 4" key="1">
    <citation type="submission" date="2012-02" db="EMBL/GenBank/DDBJ databases">
        <title>Improved High-Quality Draft genome of Joostella marina DSM 19592.</title>
        <authorList>
            <consortium name="US DOE Joint Genome Institute (JGI-PGF)"/>
            <person name="Lucas S."/>
            <person name="Copeland A."/>
            <person name="Lapidus A."/>
            <person name="Bruce D."/>
            <person name="Goodwin L."/>
            <person name="Pitluck S."/>
            <person name="Peters L."/>
            <person name="Chertkov O."/>
            <person name="Ovchinnikova G."/>
            <person name="Kyrpides N."/>
            <person name="Mavromatis K."/>
            <person name="Detter J.C."/>
            <person name="Han C."/>
            <person name="Land M."/>
            <person name="Hauser L."/>
            <person name="Markowitz V."/>
            <person name="Cheng J.-F."/>
            <person name="Hugenholtz P."/>
            <person name="Woyke T."/>
            <person name="Wu D."/>
            <person name="Tindall B."/>
            <person name="Brambilla E."/>
            <person name="Klenk H.-P."/>
            <person name="Eisen J.A."/>
        </authorList>
    </citation>
    <scope>NUCLEOTIDE SEQUENCE [LARGE SCALE GENOMIC DNA]</scope>
    <source>
        <strain evidence="3 4">DSM 19592</strain>
    </source>
</reference>
<dbReference type="PANTHER" id="PTHR36919">
    <property type="entry name" value="BLR1215 PROTEIN"/>
    <property type="match status" value="1"/>
</dbReference>
<name>I3C8T3_9FLAO</name>
<keyword evidence="1" id="KW-0732">Signal</keyword>
<dbReference type="Gene3D" id="2.40.128.520">
    <property type="match status" value="1"/>
</dbReference>
<organism evidence="3 4">
    <name type="scientific">Galbibacter orientalis DSM 19592</name>
    <dbReference type="NCBI Taxonomy" id="926559"/>
    <lineage>
        <taxon>Bacteria</taxon>
        <taxon>Pseudomonadati</taxon>
        <taxon>Bacteroidota</taxon>
        <taxon>Flavobacteriia</taxon>
        <taxon>Flavobacteriales</taxon>
        <taxon>Flavobacteriaceae</taxon>
        <taxon>Galbibacter</taxon>
    </lineage>
</organism>
<dbReference type="OrthoDB" id="9814399at2"/>
<gene>
    <name evidence="3" type="ORF">JoomaDRAFT_3073</name>
</gene>
<keyword evidence="4" id="KW-1185">Reference proteome</keyword>
<feature type="signal peptide" evidence="1">
    <location>
        <begin position="1"/>
        <end position="22"/>
    </location>
</feature>
<dbReference type="PANTHER" id="PTHR36919:SF3">
    <property type="entry name" value="BLL5882 PROTEIN"/>
    <property type="match status" value="1"/>
</dbReference>
<evidence type="ECO:0000256" key="1">
    <source>
        <dbReference type="SAM" id="SignalP"/>
    </source>
</evidence>
<dbReference type="EMBL" id="JH651379">
    <property type="protein sequence ID" value="EIJ40026.1"/>
    <property type="molecule type" value="Genomic_DNA"/>
</dbReference>
<sequence>MTSKKLFLFATFVVLCGFTAFSQSVFGKWKTIDDESGKEKSIVEIYEKDGKVFGKVVELLNKDRQDAVCDKCDGAKKDAPVLGMVIIENLEKDDDEYADGTILDPEKGKEYKCKIWVDENDANILNVRGYIAFLYRTQTWHRVN</sequence>
<dbReference type="Pfam" id="PF09917">
    <property type="entry name" value="DUF2147"/>
    <property type="match status" value="1"/>
</dbReference>
<dbReference type="RefSeq" id="WP_008613953.1">
    <property type="nucleotide sequence ID" value="NZ_JH651379.1"/>
</dbReference>
<dbReference type="AlphaFoldDB" id="I3C8T3"/>
<dbReference type="STRING" id="926559.JoomaDRAFT_3073"/>